<dbReference type="Proteomes" id="UP000427373">
    <property type="component" value="Chromosome"/>
</dbReference>
<reference evidence="2 5" key="2">
    <citation type="submission" date="2020-08" db="EMBL/GenBank/DDBJ databases">
        <title>Genomic Encyclopedia of Type Strains, Phase IV (KMG-IV): sequencing the most valuable type-strain genomes for metagenomic binning, comparative biology and taxonomic classification.</title>
        <authorList>
            <person name="Goeker M."/>
        </authorList>
    </citation>
    <scope>NUCLEOTIDE SEQUENCE [LARGE SCALE GENOMIC DNA]</scope>
    <source>
        <strain evidence="2 5">DSM 12421</strain>
    </source>
</reference>
<name>A0A650CH45_SULOH</name>
<dbReference type="EMBL" id="CP045484">
    <property type="protein sequence ID" value="QGR17068.1"/>
    <property type="molecule type" value="Genomic_DNA"/>
</dbReference>
<protein>
    <submittedName>
        <fullName evidence="2">VIT1/CCC1 family predicted Fe2+/Mn2+ transporter</fullName>
    </submittedName>
</protein>
<evidence type="ECO:0000313" key="2">
    <source>
        <dbReference type="EMBL" id="MBB5252482.1"/>
    </source>
</evidence>
<keyword evidence="1" id="KW-0812">Transmembrane</keyword>
<gene>
    <name evidence="3" type="ORF">D1869_07650</name>
    <name evidence="2" type="ORF">HNQ62_000200</name>
</gene>
<dbReference type="EMBL" id="JACHFY010000001">
    <property type="protein sequence ID" value="MBB5252482.1"/>
    <property type="molecule type" value="Genomic_DNA"/>
</dbReference>
<feature type="transmembrane region" description="Helical" evidence="1">
    <location>
        <begin position="20"/>
        <end position="39"/>
    </location>
</feature>
<accession>A0A650CH45</accession>
<evidence type="ECO:0000313" key="3">
    <source>
        <dbReference type="EMBL" id="QGR17068.1"/>
    </source>
</evidence>
<sequence length="73" mass="8429">MTKKSILSEWRRRILEENLLIALILLELFLSIIFILIGYLKGNIYFRGVGVGLVIACVTNVIAYLFKRFSSKH</sequence>
<evidence type="ECO:0000313" key="4">
    <source>
        <dbReference type="Proteomes" id="UP000427373"/>
    </source>
</evidence>
<evidence type="ECO:0000256" key="1">
    <source>
        <dbReference type="SAM" id="Phobius"/>
    </source>
</evidence>
<reference evidence="3 4" key="1">
    <citation type="submission" date="2019-10" db="EMBL/GenBank/DDBJ databases">
        <title>Genome Sequences from Six Type Strain Members of the Archaeal Family Sulfolobaceae: Acidianus ambivalens, Acidianus infernus, Metallosphaera prunae, Stygiolobus azoricus, Sulfolobus metallicus, and Sulfurisphaera ohwakuensis.</title>
        <authorList>
            <person name="Counts J.A."/>
            <person name="Kelly R.M."/>
        </authorList>
    </citation>
    <scope>NUCLEOTIDE SEQUENCE [LARGE SCALE GENOMIC DNA]</scope>
    <source>
        <strain evidence="3 4">TA-1</strain>
    </source>
</reference>
<feature type="transmembrane region" description="Helical" evidence="1">
    <location>
        <begin position="45"/>
        <end position="66"/>
    </location>
</feature>
<dbReference type="KEGG" id="soh:D1869_07650"/>
<keyword evidence="4" id="KW-1185">Reference proteome</keyword>
<evidence type="ECO:0000313" key="5">
    <source>
        <dbReference type="Proteomes" id="UP000582213"/>
    </source>
</evidence>
<keyword evidence="1" id="KW-1133">Transmembrane helix</keyword>
<dbReference type="AlphaFoldDB" id="A0A650CH45"/>
<proteinExistence type="predicted"/>
<keyword evidence="1" id="KW-0472">Membrane</keyword>
<dbReference type="RefSeq" id="WP_156014585.1">
    <property type="nucleotide sequence ID" value="NZ_CP045484.1"/>
</dbReference>
<dbReference type="OrthoDB" id="46178at2157"/>
<organism evidence="3 4">
    <name type="scientific">Sulfurisphaera ohwakuensis</name>
    <dbReference type="NCBI Taxonomy" id="69656"/>
    <lineage>
        <taxon>Archaea</taxon>
        <taxon>Thermoproteota</taxon>
        <taxon>Thermoprotei</taxon>
        <taxon>Sulfolobales</taxon>
        <taxon>Sulfolobaceae</taxon>
        <taxon>Sulfurisphaera</taxon>
    </lineage>
</organism>
<dbReference type="GeneID" id="42801111"/>
<dbReference type="Proteomes" id="UP000582213">
    <property type="component" value="Unassembled WGS sequence"/>
</dbReference>